<protein>
    <submittedName>
        <fullName evidence="1">Uncharacterized protein</fullName>
    </submittedName>
</protein>
<dbReference type="Pfam" id="PF21858">
    <property type="entry name" value="DUF6914"/>
    <property type="match status" value="1"/>
</dbReference>
<dbReference type="AlphaFoldDB" id="A0A9Q9DU41"/>
<accession>A0A9Q9DU41</accession>
<dbReference type="VEuPathDB" id="FungiDB:yc1106_07817"/>
<name>A0A9Q9DU41_CURCL</name>
<reference evidence="1" key="1">
    <citation type="submission" date="2021-12" db="EMBL/GenBank/DDBJ databases">
        <title>Curvularia clavata genome.</title>
        <authorList>
            <person name="Cao Y."/>
        </authorList>
    </citation>
    <scope>NUCLEOTIDE SEQUENCE</scope>
    <source>
        <strain evidence="1">Yc1106</strain>
    </source>
</reference>
<organism evidence="1 2">
    <name type="scientific">Curvularia clavata</name>
    <dbReference type="NCBI Taxonomy" id="95742"/>
    <lineage>
        <taxon>Eukaryota</taxon>
        <taxon>Fungi</taxon>
        <taxon>Dikarya</taxon>
        <taxon>Ascomycota</taxon>
        <taxon>Pezizomycotina</taxon>
        <taxon>Dothideomycetes</taxon>
        <taxon>Pleosporomycetidae</taxon>
        <taxon>Pleosporales</taxon>
        <taxon>Pleosporineae</taxon>
        <taxon>Pleosporaceae</taxon>
        <taxon>Curvularia</taxon>
    </lineage>
</organism>
<evidence type="ECO:0000313" key="1">
    <source>
        <dbReference type="EMBL" id="USP80543.1"/>
    </source>
</evidence>
<gene>
    <name evidence="1" type="ORF">yc1106_07817</name>
</gene>
<keyword evidence="2" id="KW-1185">Reference proteome</keyword>
<sequence>MPRNKDRLHVALHARAKGPKMPEKEDTYHWALILGPKSETEGNTGMRFHAKNAISEDGVSVWEFQERESSLTATSMILVRVMIAKVNNRGRLISILRNVPIRPDVLGWNCVEWVKEALELLEKDGKALGNSVTEWRTVRNAAMDYCQRKKDEHRFDGKAQFDMITVPTYDLLERRETVA</sequence>
<dbReference type="InterPro" id="IPR054208">
    <property type="entry name" value="DUF6914"/>
</dbReference>
<proteinExistence type="predicted"/>
<dbReference type="OrthoDB" id="2679825at2759"/>
<dbReference type="Proteomes" id="UP001056012">
    <property type="component" value="Chromosome 6"/>
</dbReference>
<dbReference type="EMBL" id="CP089279">
    <property type="protein sequence ID" value="USP80543.1"/>
    <property type="molecule type" value="Genomic_DNA"/>
</dbReference>
<evidence type="ECO:0000313" key="2">
    <source>
        <dbReference type="Proteomes" id="UP001056012"/>
    </source>
</evidence>